<dbReference type="Proteomes" id="UP001254488">
    <property type="component" value="Unassembled WGS sequence"/>
</dbReference>
<dbReference type="EMBL" id="JAVRHZ010000005">
    <property type="protein sequence ID" value="MDT0556161.1"/>
    <property type="molecule type" value="Genomic_DNA"/>
</dbReference>
<dbReference type="InterPro" id="IPR006015">
    <property type="entry name" value="Universal_stress_UspA"/>
</dbReference>
<dbReference type="PRINTS" id="PR01438">
    <property type="entry name" value="UNVRSLSTRESS"/>
</dbReference>
<evidence type="ECO:0000256" key="1">
    <source>
        <dbReference type="ARBA" id="ARBA00008791"/>
    </source>
</evidence>
<dbReference type="PANTHER" id="PTHR46268:SF6">
    <property type="entry name" value="UNIVERSAL STRESS PROTEIN UP12"/>
    <property type="match status" value="1"/>
</dbReference>
<dbReference type="SUPFAM" id="SSF52402">
    <property type="entry name" value="Adenine nucleotide alpha hydrolases-like"/>
    <property type="match status" value="2"/>
</dbReference>
<dbReference type="Pfam" id="PF00582">
    <property type="entry name" value="Usp"/>
    <property type="match status" value="1"/>
</dbReference>
<dbReference type="Gene3D" id="3.40.50.12370">
    <property type="match status" value="1"/>
</dbReference>
<organism evidence="3 4">
    <name type="scientific">Patiriisocius hiemis</name>
    <dbReference type="NCBI Taxonomy" id="3075604"/>
    <lineage>
        <taxon>Bacteria</taxon>
        <taxon>Pseudomonadati</taxon>
        <taxon>Bacteroidota</taxon>
        <taxon>Flavobacteriia</taxon>
        <taxon>Flavobacteriales</taxon>
        <taxon>Flavobacteriaceae</taxon>
        <taxon>Patiriisocius</taxon>
    </lineage>
</organism>
<feature type="domain" description="UspA" evidence="2">
    <location>
        <begin position="1"/>
        <end position="145"/>
    </location>
</feature>
<proteinExistence type="inferred from homology"/>
<evidence type="ECO:0000313" key="3">
    <source>
        <dbReference type="EMBL" id="MDT0556161.1"/>
    </source>
</evidence>
<accession>A0ABU2YDB4</accession>
<dbReference type="InterPro" id="IPR006016">
    <property type="entry name" value="UspA"/>
</dbReference>
<dbReference type="RefSeq" id="WP_311333116.1">
    <property type="nucleotide sequence ID" value="NZ_JAVRHZ010000005.1"/>
</dbReference>
<keyword evidence="4" id="KW-1185">Reference proteome</keyword>
<name>A0ABU2YDB4_9FLAO</name>
<dbReference type="PANTHER" id="PTHR46268">
    <property type="entry name" value="STRESS RESPONSE PROTEIN NHAX"/>
    <property type="match status" value="1"/>
</dbReference>
<protein>
    <submittedName>
        <fullName evidence="3">Universal stress protein</fullName>
    </submittedName>
</protein>
<comment type="caution">
    <text evidence="3">The sequence shown here is derived from an EMBL/GenBank/DDBJ whole genome shotgun (WGS) entry which is preliminary data.</text>
</comment>
<sequence>MQHILIPTDYSLNAWNAIEYAFQFFNDEDITFHLFHVETSHTIPRDENLHTAGFLSLYEIDNELQDEMATLLEQASAKKRKKNHRIIASTVKGRFIERIREYIKTNTIDLIIMGTKGASGIKEITVGSSTGAVITKVKCPVLVIPEEATFTPPVNIGFPTDFNIPYTNKVLHALLSMAKPHQSTVKVLRVAQNQQPLNDFQNTNRLYLKDCLAEIDHSFHVVKDNNLEDALQSFISSFKIDMVVMIAKSLNLFQRILFNPRVKKISYHTRIPFLVLHE</sequence>
<reference evidence="3 4" key="1">
    <citation type="submission" date="2023-09" db="EMBL/GenBank/DDBJ databases">
        <authorList>
            <person name="Rey-Velasco X."/>
        </authorList>
    </citation>
    <scope>NUCLEOTIDE SEQUENCE [LARGE SCALE GENOMIC DNA]</scope>
    <source>
        <strain evidence="3 4">W242</strain>
    </source>
</reference>
<comment type="similarity">
    <text evidence="1">Belongs to the universal stress protein A family.</text>
</comment>
<evidence type="ECO:0000259" key="2">
    <source>
        <dbReference type="Pfam" id="PF00582"/>
    </source>
</evidence>
<evidence type="ECO:0000313" key="4">
    <source>
        <dbReference type="Proteomes" id="UP001254488"/>
    </source>
</evidence>
<gene>
    <name evidence="3" type="ORF">RM538_09105</name>
</gene>
<dbReference type="CDD" id="cd00293">
    <property type="entry name" value="USP-like"/>
    <property type="match status" value="1"/>
</dbReference>